<dbReference type="EMBL" id="UGTW01000001">
    <property type="protein sequence ID" value="SUC16380.1"/>
    <property type="molecule type" value="Genomic_DNA"/>
</dbReference>
<reference evidence="1 2" key="1">
    <citation type="submission" date="2018-06" db="EMBL/GenBank/DDBJ databases">
        <authorList>
            <consortium name="Pathogen Informatics"/>
            <person name="Doyle S."/>
        </authorList>
    </citation>
    <scope>NUCLEOTIDE SEQUENCE [LARGE SCALE GENOMIC DNA]</scope>
    <source>
        <strain evidence="1 2">NCTC10376</strain>
    </source>
</reference>
<accession>A0A379F9T4</accession>
<dbReference type="NCBIfam" id="NF033230">
    <property type="entry name" value="phage_region_01"/>
    <property type="match status" value="1"/>
</dbReference>
<sequence length="164" mass="19554">MLNINTIHRIEEIIEAGIIKSHNIDPENLTSLTKLKIVRRMNQMIRLCLYIELYRRKHATNFEPLLERKALHHAMHTLFSIEPMKAQLYQLKDIVILFHNEIKGLSLTGDANNFIEKLDKQVEYYNSATATSWRNTSIEYRYMSDYYWDEFPIEETHRLLGEII</sequence>
<gene>
    <name evidence="1" type="ORF">NCTC10376_02278</name>
</gene>
<evidence type="ECO:0000313" key="2">
    <source>
        <dbReference type="Proteomes" id="UP000254331"/>
    </source>
</evidence>
<evidence type="ECO:0000313" key="1">
    <source>
        <dbReference type="EMBL" id="SUC16380.1"/>
    </source>
</evidence>
<dbReference type="Proteomes" id="UP000254331">
    <property type="component" value="Unassembled WGS sequence"/>
</dbReference>
<organism evidence="1 2">
    <name type="scientific">Proteus vulgaris</name>
    <dbReference type="NCBI Taxonomy" id="585"/>
    <lineage>
        <taxon>Bacteria</taxon>
        <taxon>Pseudomonadati</taxon>
        <taxon>Pseudomonadota</taxon>
        <taxon>Gammaproteobacteria</taxon>
        <taxon>Enterobacterales</taxon>
        <taxon>Morganellaceae</taxon>
        <taxon>Proteus</taxon>
    </lineage>
</organism>
<name>A0A379F9T4_PROVU</name>
<protein>
    <submittedName>
        <fullName evidence="1">Uncharacterized protein</fullName>
    </submittedName>
</protein>
<dbReference type="AlphaFoldDB" id="A0A379F9T4"/>
<proteinExistence type="predicted"/>
<dbReference type="InterPro" id="IPR059241">
    <property type="entry name" value="SfIV_phage_associated"/>
</dbReference>